<evidence type="ECO:0000256" key="3">
    <source>
        <dbReference type="ARBA" id="ARBA00022833"/>
    </source>
</evidence>
<dbReference type="Proteomes" id="UP001239782">
    <property type="component" value="Chromosome"/>
</dbReference>
<protein>
    <recommendedName>
        <fullName evidence="4">CENP-V/GFA domain-containing protein</fullName>
    </recommendedName>
</protein>
<dbReference type="RefSeq" id="WP_309200708.1">
    <property type="nucleotide sequence ID" value="NZ_CP133548.1"/>
</dbReference>
<dbReference type="InterPro" id="IPR006913">
    <property type="entry name" value="CENP-V/GFA"/>
</dbReference>
<reference evidence="5 6" key="1">
    <citation type="submission" date="2023-08" db="EMBL/GenBank/DDBJ databases">
        <title>Pleionea litopenaei sp. nov., isolated from stomach of juvenile Litopenaeus vannamei.</title>
        <authorList>
            <person name="Rho A.M."/>
            <person name="Hwang C.Y."/>
        </authorList>
    </citation>
    <scope>NUCLEOTIDE SEQUENCE [LARGE SCALE GENOMIC DNA]</scope>
    <source>
        <strain evidence="5 6">HL-JVS1</strain>
    </source>
</reference>
<dbReference type="KEGG" id="plei:Q9312_10050"/>
<feature type="domain" description="CENP-V/GFA" evidence="4">
    <location>
        <begin position="3"/>
        <end position="83"/>
    </location>
</feature>
<evidence type="ECO:0000313" key="6">
    <source>
        <dbReference type="Proteomes" id="UP001239782"/>
    </source>
</evidence>
<dbReference type="GO" id="GO:0046872">
    <property type="term" value="F:metal ion binding"/>
    <property type="evidence" value="ECO:0007669"/>
    <property type="project" value="UniProtKB-KW"/>
</dbReference>
<keyword evidence="3" id="KW-0862">Zinc</keyword>
<evidence type="ECO:0000256" key="2">
    <source>
        <dbReference type="ARBA" id="ARBA00022723"/>
    </source>
</evidence>
<dbReference type="GO" id="GO:0016846">
    <property type="term" value="F:carbon-sulfur lyase activity"/>
    <property type="evidence" value="ECO:0007669"/>
    <property type="project" value="InterPro"/>
</dbReference>
<organism evidence="5 6">
    <name type="scientific">Pleionea litopenaei</name>
    <dbReference type="NCBI Taxonomy" id="3070815"/>
    <lineage>
        <taxon>Bacteria</taxon>
        <taxon>Pseudomonadati</taxon>
        <taxon>Pseudomonadota</taxon>
        <taxon>Gammaproteobacteria</taxon>
        <taxon>Oceanospirillales</taxon>
        <taxon>Pleioneaceae</taxon>
        <taxon>Pleionea</taxon>
    </lineage>
</organism>
<dbReference type="InterPro" id="IPR011057">
    <property type="entry name" value="Mss4-like_sf"/>
</dbReference>
<evidence type="ECO:0000256" key="1">
    <source>
        <dbReference type="ARBA" id="ARBA00005495"/>
    </source>
</evidence>
<keyword evidence="2" id="KW-0479">Metal-binding</keyword>
<comment type="similarity">
    <text evidence="1">Belongs to the Gfa family.</text>
</comment>
<evidence type="ECO:0000259" key="4">
    <source>
        <dbReference type="Pfam" id="PF04828"/>
    </source>
</evidence>
<keyword evidence="6" id="KW-1185">Reference proteome</keyword>
<dbReference type="SUPFAM" id="SSF51316">
    <property type="entry name" value="Mss4-like"/>
    <property type="match status" value="1"/>
</dbReference>
<accession>A0AA51X5Z3</accession>
<proteinExistence type="inferred from homology"/>
<dbReference type="Pfam" id="PF04828">
    <property type="entry name" value="GFA"/>
    <property type="match status" value="1"/>
</dbReference>
<sequence>MLELTCHCQNIQMVLPDKPLRLSECDCSMCRRYAAFWGLYAPDQITLSYHFAPQGYAAGKDRVFYHCMRCGCLTHFESSETAPEQLFAVNYRMANVSQWPSLIKSADVSFRHSLSQLSTREDIGDIRV</sequence>
<gene>
    <name evidence="5" type="ORF">Q9312_10050</name>
</gene>
<dbReference type="EMBL" id="CP133548">
    <property type="protein sequence ID" value="WMS85555.1"/>
    <property type="molecule type" value="Genomic_DNA"/>
</dbReference>
<dbReference type="Gene3D" id="2.170.150.70">
    <property type="match status" value="1"/>
</dbReference>
<dbReference type="AlphaFoldDB" id="A0AA51X5Z3"/>
<name>A0AA51X5Z3_9GAMM</name>
<evidence type="ECO:0000313" key="5">
    <source>
        <dbReference type="EMBL" id="WMS85555.1"/>
    </source>
</evidence>